<name>A0ABD3NQ82_9STRA</name>
<evidence type="ECO:0000313" key="2">
    <source>
        <dbReference type="Proteomes" id="UP001530400"/>
    </source>
</evidence>
<sequence length="73" mass="7669">MGTGVPVRRQLDVTIFGGAARVVVWVVVRWVEGGRDGVIGGRGLEEEVPFEAEEDGVGRVRGGDLVAGFGLGF</sequence>
<dbReference type="AlphaFoldDB" id="A0ABD3NQ82"/>
<keyword evidence="2" id="KW-1185">Reference proteome</keyword>
<proteinExistence type="predicted"/>
<dbReference type="EMBL" id="JALLPJ020001005">
    <property type="protein sequence ID" value="KAL3778108.1"/>
    <property type="molecule type" value="Genomic_DNA"/>
</dbReference>
<comment type="caution">
    <text evidence="1">The sequence shown here is derived from an EMBL/GenBank/DDBJ whole genome shotgun (WGS) entry which is preliminary data.</text>
</comment>
<evidence type="ECO:0000313" key="1">
    <source>
        <dbReference type="EMBL" id="KAL3778108.1"/>
    </source>
</evidence>
<protein>
    <submittedName>
        <fullName evidence="1">Uncharacterized protein</fullName>
    </submittedName>
</protein>
<dbReference type="Proteomes" id="UP001530400">
    <property type="component" value="Unassembled WGS sequence"/>
</dbReference>
<reference evidence="1 2" key="1">
    <citation type="submission" date="2024-10" db="EMBL/GenBank/DDBJ databases">
        <title>Updated reference genomes for cyclostephanoid diatoms.</title>
        <authorList>
            <person name="Roberts W.R."/>
            <person name="Alverson A.J."/>
        </authorList>
    </citation>
    <scope>NUCLEOTIDE SEQUENCE [LARGE SCALE GENOMIC DNA]</scope>
    <source>
        <strain evidence="1 2">AJA010-31</strain>
    </source>
</reference>
<gene>
    <name evidence="1" type="ORF">ACHAWO_002931</name>
</gene>
<accession>A0ABD3NQ82</accession>
<organism evidence="1 2">
    <name type="scientific">Cyclotella atomus</name>
    <dbReference type="NCBI Taxonomy" id="382360"/>
    <lineage>
        <taxon>Eukaryota</taxon>
        <taxon>Sar</taxon>
        <taxon>Stramenopiles</taxon>
        <taxon>Ochrophyta</taxon>
        <taxon>Bacillariophyta</taxon>
        <taxon>Coscinodiscophyceae</taxon>
        <taxon>Thalassiosirophycidae</taxon>
        <taxon>Stephanodiscales</taxon>
        <taxon>Stephanodiscaceae</taxon>
        <taxon>Cyclotella</taxon>
    </lineage>
</organism>